<dbReference type="InterPro" id="IPR051094">
    <property type="entry name" value="Diverse_Catalytic_Enzymes"/>
</dbReference>
<dbReference type="PROSITE" id="PS51831">
    <property type="entry name" value="HD"/>
    <property type="match status" value="1"/>
</dbReference>
<reference evidence="8 9" key="1">
    <citation type="submission" date="2018-06" db="EMBL/GenBank/DDBJ databases">
        <title>Genomic Encyclopedia of Type Strains, Phase IV (KMG-IV): sequencing the most valuable type-strain genomes for metagenomic binning, comparative biology and taxonomic classification.</title>
        <authorList>
            <person name="Goeker M."/>
        </authorList>
    </citation>
    <scope>NUCLEOTIDE SEQUENCE [LARGE SCALE GENOMIC DNA]</scope>
    <source>
        <strain evidence="8 9">DSM 15140</strain>
    </source>
</reference>
<dbReference type="Proteomes" id="UP000252254">
    <property type="component" value="Unassembled WGS sequence"/>
</dbReference>
<dbReference type="EMBL" id="QNRI01000001">
    <property type="protein sequence ID" value="RBP01329.1"/>
    <property type="molecule type" value="Genomic_DNA"/>
</dbReference>
<organism evidence="8 9">
    <name type="scientific">Paraliobacillus ryukyuensis</name>
    <dbReference type="NCBI Taxonomy" id="200904"/>
    <lineage>
        <taxon>Bacteria</taxon>
        <taxon>Bacillati</taxon>
        <taxon>Bacillota</taxon>
        <taxon>Bacilli</taxon>
        <taxon>Bacillales</taxon>
        <taxon>Bacillaceae</taxon>
        <taxon>Paraliobacillus</taxon>
    </lineage>
</organism>
<dbReference type="NCBIfam" id="TIGR00277">
    <property type="entry name" value="HDIG"/>
    <property type="match status" value="1"/>
</dbReference>
<dbReference type="PANTHER" id="PTHR35795:SF1">
    <property type="entry name" value="BIS(5'-NUCLEOSYL)-TETRAPHOSPHATASE, SYMMETRICAL"/>
    <property type="match status" value="1"/>
</dbReference>
<dbReference type="Pfam" id="PF01966">
    <property type="entry name" value="HD"/>
    <property type="match status" value="1"/>
</dbReference>
<dbReference type="InterPro" id="IPR006675">
    <property type="entry name" value="HDIG_dom"/>
</dbReference>
<dbReference type="Gene3D" id="1.10.3210.10">
    <property type="entry name" value="Hypothetical protein af1432"/>
    <property type="match status" value="1"/>
</dbReference>
<keyword evidence="5" id="KW-0408">Iron</keyword>
<keyword evidence="4 8" id="KW-0378">Hydrolase</keyword>
<protein>
    <recommendedName>
        <fullName evidence="1">bis(5'-nucleosyl)-tetraphosphatase (symmetrical)</fullName>
        <ecNumber evidence="1">3.6.1.41</ecNumber>
    </recommendedName>
</protein>
<evidence type="ECO:0000256" key="3">
    <source>
        <dbReference type="ARBA" id="ARBA00022741"/>
    </source>
</evidence>
<feature type="domain" description="HD" evidence="7">
    <location>
        <begin position="18"/>
        <end position="132"/>
    </location>
</feature>
<keyword evidence="3" id="KW-0547">Nucleotide-binding</keyword>
<keyword evidence="9" id="KW-1185">Reference proteome</keyword>
<dbReference type="GO" id="GO:0046872">
    <property type="term" value="F:metal ion binding"/>
    <property type="evidence" value="ECO:0007669"/>
    <property type="project" value="UniProtKB-KW"/>
</dbReference>
<accession>A0A366EIN5</accession>
<dbReference type="EC" id="3.6.1.41" evidence="1"/>
<dbReference type="AlphaFoldDB" id="A0A366EIN5"/>
<dbReference type="InterPro" id="IPR003607">
    <property type="entry name" value="HD/PDEase_dom"/>
</dbReference>
<dbReference type="STRING" id="200904.GCA_900168775_02441"/>
<proteinExistence type="predicted"/>
<dbReference type="SMART" id="SM00471">
    <property type="entry name" value="HDc"/>
    <property type="match status" value="1"/>
</dbReference>
<sequence length="191" mass="22285">MERQEALDIVKKQLNQKRYDHTIRVTDTAIALAKQYQENEKSVEMAAIFHDYAKYRDKEEMQRVIVESDLPKDLLDYHAELWHGPVGALLVQREVGITNEAILSAIHWHTTGKVHMSKIEKIVFLADYIEPGRSFPGIEEVREQAWINLDYACFMALQNTIAYLVSKQQLVYPDTVHAYNYFNKQLEELSE</sequence>
<gene>
    <name evidence="8" type="ORF">DES48_10158</name>
</gene>
<dbReference type="InterPro" id="IPR006674">
    <property type="entry name" value="HD_domain"/>
</dbReference>
<dbReference type="CDD" id="cd00077">
    <property type="entry name" value="HDc"/>
    <property type="match status" value="1"/>
</dbReference>
<evidence type="ECO:0000256" key="4">
    <source>
        <dbReference type="ARBA" id="ARBA00022801"/>
    </source>
</evidence>
<dbReference type="OrthoDB" id="9782134at2"/>
<evidence type="ECO:0000256" key="2">
    <source>
        <dbReference type="ARBA" id="ARBA00022723"/>
    </source>
</evidence>
<evidence type="ECO:0000256" key="1">
    <source>
        <dbReference type="ARBA" id="ARBA00012506"/>
    </source>
</evidence>
<name>A0A366EIN5_9BACI</name>
<evidence type="ECO:0000259" key="7">
    <source>
        <dbReference type="PROSITE" id="PS51831"/>
    </source>
</evidence>
<comment type="catalytic activity">
    <reaction evidence="6">
        <text>P(1),P(4)-bis(5'-adenosyl) tetraphosphate + H2O = 2 ADP + 2 H(+)</text>
        <dbReference type="Rhea" id="RHEA:24252"/>
        <dbReference type="ChEBI" id="CHEBI:15377"/>
        <dbReference type="ChEBI" id="CHEBI:15378"/>
        <dbReference type="ChEBI" id="CHEBI:58141"/>
        <dbReference type="ChEBI" id="CHEBI:456216"/>
        <dbReference type="EC" id="3.6.1.41"/>
    </reaction>
</comment>
<keyword evidence="2" id="KW-0479">Metal-binding</keyword>
<dbReference type="NCBIfam" id="TIGR00488">
    <property type="entry name" value="bis(5'-nucleosyl)-tetraphosphatase (symmetrical) YqeK"/>
    <property type="match status" value="1"/>
</dbReference>
<dbReference type="PANTHER" id="PTHR35795">
    <property type="entry name" value="SLR1885 PROTEIN"/>
    <property type="match status" value="1"/>
</dbReference>
<dbReference type="GO" id="GO:0000166">
    <property type="term" value="F:nucleotide binding"/>
    <property type="evidence" value="ECO:0007669"/>
    <property type="project" value="UniProtKB-KW"/>
</dbReference>
<dbReference type="InterPro" id="IPR005249">
    <property type="entry name" value="YqeK"/>
</dbReference>
<comment type="caution">
    <text evidence="8">The sequence shown here is derived from an EMBL/GenBank/DDBJ whole genome shotgun (WGS) entry which is preliminary data.</text>
</comment>
<evidence type="ECO:0000256" key="5">
    <source>
        <dbReference type="ARBA" id="ARBA00023004"/>
    </source>
</evidence>
<dbReference type="RefSeq" id="WP_113865921.1">
    <property type="nucleotide sequence ID" value="NZ_BAABQN010000001.1"/>
</dbReference>
<evidence type="ECO:0000313" key="9">
    <source>
        <dbReference type="Proteomes" id="UP000252254"/>
    </source>
</evidence>
<dbReference type="GO" id="GO:0008803">
    <property type="term" value="F:bis(5'-nucleosyl)-tetraphosphatase (symmetrical) activity"/>
    <property type="evidence" value="ECO:0007669"/>
    <property type="project" value="UniProtKB-EC"/>
</dbReference>
<dbReference type="SUPFAM" id="SSF109604">
    <property type="entry name" value="HD-domain/PDEase-like"/>
    <property type="match status" value="1"/>
</dbReference>
<evidence type="ECO:0000313" key="8">
    <source>
        <dbReference type="EMBL" id="RBP01329.1"/>
    </source>
</evidence>
<evidence type="ECO:0000256" key="6">
    <source>
        <dbReference type="ARBA" id="ARBA00049417"/>
    </source>
</evidence>